<evidence type="ECO:0000256" key="2">
    <source>
        <dbReference type="ARBA" id="ARBA00022638"/>
    </source>
</evidence>
<organism evidence="4 5">
    <name type="scientific">Alteromonas australica</name>
    <dbReference type="NCBI Taxonomy" id="589873"/>
    <lineage>
        <taxon>Bacteria</taxon>
        <taxon>Pseudomonadati</taxon>
        <taxon>Pseudomonadota</taxon>
        <taxon>Gammaproteobacteria</taxon>
        <taxon>Alteromonadales</taxon>
        <taxon>Alteromonadaceae</taxon>
        <taxon>Alteromonas/Salinimonas group</taxon>
        <taxon>Alteromonas</taxon>
    </lineage>
</organism>
<accession>A0A350P703</accession>
<comment type="catalytic activity">
    <reaction evidence="3">
        <text>Hydrolysis of (1-&gt;4)-beta-linkages between N-acetylmuramic acid and N-acetyl-D-glucosamine residues in a peptidoglycan and between N-acetyl-D-glucosamine residues in chitodextrins.</text>
        <dbReference type="EC" id="3.2.1.17"/>
    </reaction>
</comment>
<keyword evidence="3" id="KW-0326">Glycosidase</keyword>
<dbReference type="Proteomes" id="UP000263517">
    <property type="component" value="Unassembled WGS sequence"/>
</dbReference>
<dbReference type="Gene3D" id="1.10.530.40">
    <property type="match status" value="1"/>
</dbReference>
<dbReference type="PANTHER" id="PTHR37406:SF1">
    <property type="entry name" value="T4-TYPE LYSOZYME 1-RELATED"/>
    <property type="match status" value="1"/>
</dbReference>
<proteinExistence type="inferred from homology"/>
<comment type="caution">
    <text evidence="4">The sequence shown here is derived from an EMBL/GenBank/DDBJ whole genome shotgun (WGS) entry which is preliminary data.</text>
</comment>
<dbReference type="InterPro" id="IPR023347">
    <property type="entry name" value="Lysozyme_dom_sf"/>
</dbReference>
<evidence type="ECO:0000256" key="3">
    <source>
        <dbReference type="RuleBase" id="RU003788"/>
    </source>
</evidence>
<dbReference type="EMBL" id="DNAN01000534">
    <property type="protein sequence ID" value="HAW77070.1"/>
    <property type="molecule type" value="Genomic_DNA"/>
</dbReference>
<dbReference type="InterPro" id="IPR052619">
    <property type="entry name" value="Phage_lysozyme-like"/>
</dbReference>
<dbReference type="Pfam" id="PF00959">
    <property type="entry name" value="Phage_lysozyme"/>
    <property type="match status" value="1"/>
</dbReference>
<gene>
    <name evidence="4" type="ORF">DCW74_15205</name>
</gene>
<dbReference type="PANTHER" id="PTHR37406">
    <property type="entry name" value="T4-TYPE LYSOZYME 1-RELATED"/>
    <property type="match status" value="1"/>
</dbReference>
<dbReference type="AlphaFoldDB" id="A0A350P703"/>
<dbReference type="InterPro" id="IPR023346">
    <property type="entry name" value="Lysozyme-like_dom_sf"/>
</dbReference>
<evidence type="ECO:0000256" key="1">
    <source>
        <dbReference type="ARBA" id="ARBA00022529"/>
    </source>
</evidence>
<dbReference type="SUPFAM" id="SSF53955">
    <property type="entry name" value="Lysozyme-like"/>
    <property type="match status" value="1"/>
</dbReference>
<evidence type="ECO:0000313" key="4">
    <source>
        <dbReference type="EMBL" id="HAW77070.1"/>
    </source>
</evidence>
<evidence type="ECO:0000313" key="5">
    <source>
        <dbReference type="Proteomes" id="UP000263517"/>
    </source>
</evidence>
<dbReference type="EC" id="3.2.1.17" evidence="3"/>
<dbReference type="GO" id="GO:0009253">
    <property type="term" value="P:peptidoglycan catabolic process"/>
    <property type="evidence" value="ECO:0007669"/>
    <property type="project" value="InterPro"/>
</dbReference>
<reference evidence="4 5" key="1">
    <citation type="journal article" date="2018" name="Nat. Biotechnol.">
        <title>A standardized bacterial taxonomy based on genome phylogeny substantially revises the tree of life.</title>
        <authorList>
            <person name="Parks D.H."/>
            <person name="Chuvochina M."/>
            <person name="Waite D.W."/>
            <person name="Rinke C."/>
            <person name="Skarshewski A."/>
            <person name="Chaumeil P.A."/>
            <person name="Hugenholtz P."/>
        </authorList>
    </citation>
    <scope>NUCLEOTIDE SEQUENCE [LARGE SCALE GENOMIC DNA]</scope>
    <source>
        <strain evidence="4">UBA11978</strain>
    </source>
</reference>
<keyword evidence="3" id="KW-0378">Hydrolase</keyword>
<sequence>MSKLVEMIKRHEGVKSKVYLCSAGYETIGVGRNISESGLGLSDDEIEYLLANDIARVKSELADTYFWFNGINEARQDAMIDICFNLGLTRLRGFVKALEAMSREQFDVAADEFMDSRWASQVGTRAIRVTEMIRSGEYI</sequence>
<name>A0A350P703_9ALTE</name>
<dbReference type="InterPro" id="IPR002196">
    <property type="entry name" value="Glyco_hydro_24"/>
</dbReference>
<keyword evidence="1 3" id="KW-0929">Antimicrobial</keyword>
<dbReference type="GO" id="GO:0016998">
    <property type="term" value="P:cell wall macromolecule catabolic process"/>
    <property type="evidence" value="ECO:0007669"/>
    <property type="project" value="InterPro"/>
</dbReference>
<keyword evidence="2 3" id="KW-0081">Bacteriolytic enzyme</keyword>
<comment type="similarity">
    <text evidence="3">Belongs to the glycosyl hydrolase 24 family.</text>
</comment>
<dbReference type="GO" id="GO:0042742">
    <property type="term" value="P:defense response to bacterium"/>
    <property type="evidence" value="ECO:0007669"/>
    <property type="project" value="UniProtKB-KW"/>
</dbReference>
<dbReference type="GO" id="GO:0031640">
    <property type="term" value="P:killing of cells of another organism"/>
    <property type="evidence" value="ECO:0007669"/>
    <property type="project" value="UniProtKB-KW"/>
</dbReference>
<protein>
    <recommendedName>
        <fullName evidence="3">Lysozyme</fullName>
        <ecNumber evidence="3">3.2.1.17</ecNumber>
    </recommendedName>
</protein>
<dbReference type="GO" id="GO:0003796">
    <property type="term" value="F:lysozyme activity"/>
    <property type="evidence" value="ECO:0007669"/>
    <property type="project" value="UniProtKB-EC"/>
</dbReference>